<accession>A0A913X7X5</accession>
<dbReference type="KEGG" id="epa:110238502"/>
<evidence type="ECO:0000256" key="3">
    <source>
        <dbReference type="SAM" id="SignalP"/>
    </source>
</evidence>
<feature type="compositionally biased region" description="Basic and acidic residues" evidence="1">
    <location>
        <begin position="529"/>
        <end position="557"/>
    </location>
</feature>
<keyword evidence="2" id="KW-0472">Membrane</keyword>
<feature type="region of interest" description="Disordered" evidence="1">
    <location>
        <begin position="480"/>
        <end position="587"/>
    </location>
</feature>
<keyword evidence="5" id="KW-1185">Reference proteome</keyword>
<proteinExistence type="predicted"/>
<keyword evidence="2" id="KW-0812">Transmembrane</keyword>
<organism evidence="4 5">
    <name type="scientific">Exaiptasia diaphana</name>
    <name type="common">Tropical sea anemone</name>
    <name type="synonym">Aiptasia pulchella</name>
    <dbReference type="NCBI Taxonomy" id="2652724"/>
    <lineage>
        <taxon>Eukaryota</taxon>
        <taxon>Metazoa</taxon>
        <taxon>Cnidaria</taxon>
        <taxon>Anthozoa</taxon>
        <taxon>Hexacorallia</taxon>
        <taxon>Actiniaria</taxon>
        <taxon>Aiptasiidae</taxon>
        <taxon>Exaiptasia</taxon>
    </lineage>
</organism>
<dbReference type="EnsemblMetazoa" id="XM_021044174.2">
    <property type="protein sequence ID" value="XP_020899833.1"/>
    <property type="gene ID" value="LOC110238502"/>
</dbReference>
<dbReference type="GeneID" id="110238502"/>
<protein>
    <submittedName>
        <fullName evidence="4">Uncharacterized protein</fullName>
    </submittedName>
</protein>
<evidence type="ECO:0000313" key="5">
    <source>
        <dbReference type="Proteomes" id="UP000887567"/>
    </source>
</evidence>
<evidence type="ECO:0000256" key="2">
    <source>
        <dbReference type="SAM" id="Phobius"/>
    </source>
</evidence>
<dbReference type="AlphaFoldDB" id="A0A913X7X5"/>
<dbReference type="OrthoDB" id="10660889at2759"/>
<dbReference type="Proteomes" id="UP000887567">
    <property type="component" value="Unplaced"/>
</dbReference>
<reference evidence="4" key="1">
    <citation type="submission" date="2022-11" db="UniProtKB">
        <authorList>
            <consortium name="EnsemblMetazoa"/>
        </authorList>
    </citation>
    <scope>IDENTIFICATION</scope>
</reference>
<feature type="transmembrane region" description="Helical" evidence="2">
    <location>
        <begin position="413"/>
        <end position="437"/>
    </location>
</feature>
<dbReference type="RefSeq" id="XP_020899833.1">
    <property type="nucleotide sequence ID" value="XM_021044174.2"/>
</dbReference>
<feature type="chain" id="PRO_5037354723" evidence="3">
    <location>
        <begin position="22"/>
        <end position="587"/>
    </location>
</feature>
<keyword evidence="3" id="KW-0732">Signal</keyword>
<evidence type="ECO:0000313" key="4">
    <source>
        <dbReference type="EnsemblMetazoa" id="XP_020899833.1"/>
    </source>
</evidence>
<feature type="compositionally biased region" description="Basic and acidic residues" evidence="1">
    <location>
        <begin position="492"/>
        <end position="518"/>
    </location>
</feature>
<sequence length="587" mass="63900">MDFKAMICLVLLHVCVTMTKATAINATNTTTAPTTVTNATMAPTTVFNATNTTTAPTTATNGTMAPTTVFNATNATTAPTTVTNATMAPTTVFNATNTTTAPTTVTNATKAPTTVFNATLVPTTEVNATSTTMAPTMKMNATTTATKFPSSTTASSYNPPIYVEITFAMPWETFCTLSNTFQKKLAALLSKQVGSNKVLESRINFINIPSPCANVQESATVQFYVSKEESSELDKKQTVAAYELLNKYHKDKNMEEIVPEFKGKVEAVEIKGTTIIPTTQYSPPVTVIVIFKMSLDNFCLKKETFRKNLAEKIGISPTLIVFVNLRCRPNVAFLMDDSENVKVEFYVKAGKDSEQADAQLTNKAYELLDDYVKNNKMGEIHPDFEGKVESLQIKGEEKPTARKSLLFNQNERLLMGVGAAAVIILIAVLILVVRAAIKRSRRQNSHQLNDEEVMAEEAANGNIELEPINETKAEIMVPPQYNSAKDGGVSDDGEKKDICPLAESEKSSINELDIDRATEGPSVENPAFVHDEGESKKANTEDVKIDEKKVDDTKTAETEDQTQTPTAETNAGYDDQSDSPSEENTSL</sequence>
<name>A0A913X7X5_EXADI</name>
<feature type="signal peptide" evidence="3">
    <location>
        <begin position="1"/>
        <end position="21"/>
    </location>
</feature>
<evidence type="ECO:0000256" key="1">
    <source>
        <dbReference type="SAM" id="MobiDB-lite"/>
    </source>
</evidence>
<keyword evidence="2" id="KW-1133">Transmembrane helix</keyword>